<dbReference type="RefSeq" id="WP_306960479.1">
    <property type="nucleotide sequence ID" value="NZ_JAUSRG010000003.1"/>
</dbReference>
<evidence type="ECO:0000313" key="1">
    <source>
        <dbReference type="EMBL" id="MDP9904655.1"/>
    </source>
</evidence>
<keyword evidence="3" id="KW-1185">Reference proteome</keyword>
<accession>A0AAW8DA92</accession>
<proteinExistence type="predicted"/>
<dbReference type="EMBL" id="JAUSTF010000004">
    <property type="protein sequence ID" value="MDQ0180916.1"/>
    <property type="molecule type" value="Genomic_DNA"/>
</dbReference>
<name>A0AAW8DA92_9MICC</name>
<protein>
    <recommendedName>
        <fullName evidence="5">Class F sortase</fullName>
    </recommendedName>
</protein>
<dbReference type="EMBL" id="JAUSRG010000003">
    <property type="protein sequence ID" value="MDP9904655.1"/>
    <property type="molecule type" value="Genomic_DNA"/>
</dbReference>
<dbReference type="InterPro" id="IPR042001">
    <property type="entry name" value="Sortase_F"/>
</dbReference>
<sequence>MGRRGAGRRRGPGLLRGRHFRSRRARWSLAAAALLAAALVLTGSLGAVFTTQQDGTPTAVDMQGNPVAPDEGTAPDPAHAKAMNAVDTGPDMFKVPSVGLEIPLGAMNAVGGVITPPGFRSAYWVRNMGVSPDQAGSGTVFVVMHSLRGGGMGPGNYLIDVQQARSTVAVGATIEVGRLKYTVDGSTPISKDRLPALTGIWDSKPNRLVVITCLLRPNDATPIDNMVITATRQP</sequence>
<dbReference type="Proteomes" id="UP001230951">
    <property type="component" value="Unassembled WGS sequence"/>
</dbReference>
<dbReference type="AlphaFoldDB" id="A0AAW8DA92"/>
<dbReference type="CDD" id="cd05829">
    <property type="entry name" value="Sortase_F"/>
    <property type="match status" value="1"/>
</dbReference>
<evidence type="ECO:0008006" key="5">
    <source>
        <dbReference type="Google" id="ProtNLM"/>
    </source>
</evidence>
<gene>
    <name evidence="1" type="ORF">J2S90_001610</name>
    <name evidence="2" type="ORF">J2S93_002343</name>
</gene>
<organism evidence="1 4">
    <name type="scientific">Arthrobacter bambusae</name>
    <dbReference type="NCBI Taxonomy" id="1338426"/>
    <lineage>
        <taxon>Bacteria</taxon>
        <taxon>Bacillati</taxon>
        <taxon>Actinomycetota</taxon>
        <taxon>Actinomycetes</taxon>
        <taxon>Micrococcales</taxon>
        <taxon>Micrococcaceae</taxon>
        <taxon>Arthrobacter</taxon>
    </lineage>
</organism>
<comment type="caution">
    <text evidence="1">The sequence shown here is derived from an EMBL/GenBank/DDBJ whole genome shotgun (WGS) entry which is preliminary data.</text>
</comment>
<evidence type="ECO:0000313" key="3">
    <source>
        <dbReference type="Proteomes" id="UP001230951"/>
    </source>
</evidence>
<dbReference type="Proteomes" id="UP001242995">
    <property type="component" value="Unassembled WGS sequence"/>
</dbReference>
<reference evidence="1 3" key="1">
    <citation type="submission" date="2023-07" db="EMBL/GenBank/DDBJ databases">
        <title>Sorghum-associated microbial communities from plants grown in Nebraska, USA.</title>
        <authorList>
            <person name="Schachtman D."/>
        </authorList>
    </citation>
    <scope>NUCLEOTIDE SEQUENCE</scope>
    <source>
        <strain evidence="1">DS1006</strain>
        <strain evidence="2 3">DS1016</strain>
    </source>
</reference>
<evidence type="ECO:0000313" key="2">
    <source>
        <dbReference type="EMBL" id="MDQ0180916.1"/>
    </source>
</evidence>
<evidence type="ECO:0000313" key="4">
    <source>
        <dbReference type="Proteomes" id="UP001242995"/>
    </source>
</evidence>